<gene>
    <name evidence="3" type="ORF">VB248_14430</name>
</gene>
<dbReference type="InterPro" id="IPR007296">
    <property type="entry name" value="DUF403"/>
</dbReference>
<dbReference type="PANTHER" id="PTHR34595">
    <property type="entry name" value="BLR5612 PROTEIN"/>
    <property type="match status" value="1"/>
</dbReference>
<dbReference type="InterPro" id="IPR051680">
    <property type="entry name" value="ATP-dep_Glu-Cys_Ligase-2"/>
</dbReference>
<dbReference type="Proteomes" id="UP001302949">
    <property type="component" value="Unassembled WGS sequence"/>
</dbReference>
<protein>
    <submittedName>
        <fullName evidence="3">Circularly permuted type 2 ATP-grasp protein</fullName>
    </submittedName>
</protein>
<evidence type="ECO:0000259" key="2">
    <source>
        <dbReference type="Pfam" id="PF14403"/>
    </source>
</evidence>
<proteinExistence type="predicted"/>
<feature type="domain" description="Circularly permuted ATP-grasp type 2" evidence="2">
    <location>
        <begin position="86"/>
        <end position="461"/>
    </location>
</feature>
<dbReference type="Pfam" id="PF04168">
    <property type="entry name" value="Alpha-E"/>
    <property type="match status" value="1"/>
</dbReference>
<evidence type="ECO:0000259" key="1">
    <source>
        <dbReference type="Pfam" id="PF04168"/>
    </source>
</evidence>
<dbReference type="PANTHER" id="PTHR34595:SF2">
    <property type="entry name" value="BLR2978 PROTEIN"/>
    <property type="match status" value="1"/>
</dbReference>
<reference evidence="3 4" key="1">
    <citation type="submission" date="2023-12" db="EMBL/GenBank/DDBJ databases">
        <title>Novel species of the genus Arcicella isolated from rivers.</title>
        <authorList>
            <person name="Lu H."/>
        </authorList>
    </citation>
    <scope>NUCLEOTIDE SEQUENCE [LARGE SCALE GENOMIC DNA]</scope>
    <source>
        <strain evidence="3 4">KCTC 23307</strain>
    </source>
</reference>
<dbReference type="SUPFAM" id="SSF56059">
    <property type="entry name" value="Glutathione synthetase ATP-binding domain-like"/>
    <property type="match status" value="1"/>
</dbReference>
<keyword evidence="4" id="KW-1185">Reference proteome</keyword>
<evidence type="ECO:0000313" key="4">
    <source>
        <dbReference type="Proteomes" id="UP001302949"/>
    </source>
</evidence>
<evidence type="ECO:0000313" key="3">
    <source>
        <dbReference type="EMBL" id="MEA5140345.1"/>
    </source>
</evidence>
<dbReference type="Gene3D" id="3.40.50.11290">
    <property type="match status" value="1"/>
</dbReference>
<dbReference type="Pfam" id="PF14403">
    <property type="entry name" value="CP_ATPgrasp_2"/>
    <property type="match status" value="1"/>
</dbReference>
<sequence>MITDISPNLLQAYQQEINSYDEILGADGQVKPHWRTLFATLEKLGMKELQARNFELINKLRENGVTYNVYENSGSLNRPWQLDPIPFLIEQKEWNNIARGLKQRALVLDLMLRDIYGPQRLIKENILPAELVYGNTGFFRVCNDIKVPSENQLILYAADLARGPDGRMWIVDNRTQAPSGSGYALENRSVMSKILPELTNGMFVSRLSPFFNSFQHTVASLAVKAKENPNIVYLTPGSNNETYFEHAYLAAYLGYTLVQGDDLLVRDGYVWLKSIDGLEKVDVIVRRIDDDWCDPLELRQDSRLGIPGLLHAIRLGNVSVINPPGSSVLENNGLLPFMNAACRFFLGETLILPAVATWWCGQPKELNFVLNNLHKLIIKNTNRKQKIRSLYGRLLEKEELESLRKAIIENPAEYVAQEEVSLSTTPSLVNGKIEPRFAAMRAYLVSDGKNYQVMDGGLTRSSPERDRFVISNQYGGVSKDTWIVSDTVPQLTQKIVVPPTASSMQHHTSLPSRSAENLFWVGRYCERTMAATKFLKITINALQENVNFGGSVKSEHIDVLLKSVTHLTLTYPGFTDEENTAIRKNPYKEIHDLVSNSRRGGTVAGSVECFLRGVIAVSDKWSHDTWRIINLIENSLKKIKSLNAEQNNPNEIQKVLDKLHTRLFTFYGIISESMPRDKGFYLLEAGKLIERILSRISIIRSTFSFKNDHNVENDLIEATLINHHLLVHYRLLYKSHLSLEAMLDMVLQEADLPYSLSYQLDALAECLAKLPKTSQSDRLTKAEKAVLEASTKIKLTDISTLCSFQADSLYRENLDSLLAKVFELISSVTVSLTDLYFTHTVMQHSLMESPANSETNEI</sequence>
<accession>A0ABU5QBW7</accession>
<feature type="domain" description="DUF403" evidence="1">
    <location>
        <begin position="510"/>
        <end position="837"/>
    </location>
</feature>
<dbReference type="Gene3D" id="3.30.1490.270">
    <property type="match status" value="1"/>
</dbReference>
<name>A0ABU5QBW7_9BACT</name>
<organism evidence="3 4">
    <name type="scientific">Arcicella rigui</name>
    <dbReference type="NCBI Taxonomy" id="797020"/>
    <lineage>
        <taxon>Bacteria</taxon>
        <taxon>Pseudomonadati</taxon>
        <taxon>Bacteroidota</taxon>
        <taxon>Cytophagia</taxon>
        <taxon>Cytophagales</taxon>
        <taxon>Flectobacillaceae</taxon>
        <taxon>Arcicella</taxon>
    </lineage>
</organism>
<dbReference type="EMBL" id="JAYFUM010000017">
    <property type="protein sequence ID" value="MEA5140345.1"/>
    <property type="molecule type" value="Genomic_DNA"/>
</dbReference>
<dbReference type="RefSeq" id="WP_323297500.1">
    <property type="nucleotide sequence ID" value="NZ_JAYFUM010000017.1"/>
</dbReference>
<comment type="caution">
    <text evidence="3">The sequence shown here is derived from an EMBL/GenBank/DDBJ whole genome shotgun (WGS) entry which is preliminary data.</text>
</comment>
<dbReference type="InterPro" id="IPR025841">
    <property type="entry name" value="CP_ATPgrasp_2"/>
</dbReference>